<dbReference type="GO" id="GO:0003700">
    <property type="term" value="F:DNA-binding transcription factor activity"/>
    <property type="evidence" value="ECO:0007669"/>
    <property type="project" value="TreeGrafter"/>
</dbReference>
<dbReference type="PROSITE" id="PS50977">
    <property type="entry name" value="HTH_TETR_2"/>
    <property type="match status" value="1"/>
</dbReference>
<keyword evidence="8" id="KW-1185">Reference proteome</keyword>
<comment type="caution">
    <text evidence="7">The sequence shown here is derived from an EMBL/GenBank/DDBJ whole genome shotgun (WGS) entry which is preliminary data.</text>
</comment>
<evidence type="ECO:0000256" key="4">
    <source>
        <dbReference type="ARBA" id="ARBA00023163"/>
    </source>
</evidence>
<evidence type="ECO:0000256" key="5">
    <source>
        <dbReference type="PROSITE-ProRule" id="PRU00335"/>
    </source>
</evidence>
<proteinExistence type="predicted"/>
<evidence type="ECO:0000259" key="6">
    <source>
        <dbReference type="PROSITE" id="PS50977"/>
    </source>
</evidence>
<evidence type="ECO:0000313" key="8">
    <source>
        <dbReference type="Proteomes" id="UP000587991"/>
    </source>
</evidence>
<keyword evidence="2" id="KW-0805">Transcription regulation</keyword>
<dbReference type="PANTHER" id="PTHR30055:SF235">
    <property type="entry name" value="TRANSCRIPTIONAL REGULATORY PROTEIN"/>
    <property type="match status" value="1"/>
</dbReference>
<dbReference type="GO" id="GO:0000976">
    <property type="term" value="F:transcription cis-regulatory region binding"/>
    <property type="evidence" value="ECO:0007669"/>
    <property type="project" value="TreeGrafter"/>
</dbReference>
<dbReference type="Pfam" id="PF17939">
    <property type="entry name" value="TetR_C_30"/>
    <property type="match status" value="1"/>
</dbReference>
<dbReference type="InterPro" id="IPR050109">
    <property type="entry name" value="HTH-type_TetR-like_transc_reg"/>
</dbReference>
<feature type="DNA-binding region" description="H-T-H motif" evidence="5">
    <location>
        <begin position="18"/>
        <end position="37"/>
    </location>
</feature>
<dbReference type="InterPro" id="IPR036271">
    <property type="entry name" value="Tet_transcr_reg_TetR-rel_C_sf"/>
</dbReference>
<keyword evidence="4" id="KW-0804">Transcription</keyword>
<sequence length="200" mass="22045">MLDAAEVLFAEHGFAGTSLRMITQRASVNLASVNYHFGSKEALLQEVFSRRLDPLVQQCCQRLLQQQAAGPVPVASAMAIFLETAQQQVWSRGRDGGRFVRLLSRAFIEPHPALQGVLPKHFAPLVMAYKTVLREALPLLDEATLMWRLHLAFGTLFHALAGNDALQMVARCETVDADDQRMVMQQILPFLSGGMQAGTG</sequence>
<organism evidence="7 8">
    <name type="scientific">Leeia aquatica</name>
    <dbReference type="NCBI Taxonomy" id="2725557"/>
    <lineage>
        <taxon>Bacteria</taxon>
        <taxon>Pseudomonadati</taxon>
        <taxon>Pseudomonadota</taxon>
        <taxon>Betaproteobacteria</taxon>
        <taxon>Neisseriales</taxon>
        <taxon>Leeiaceae</taxon>
        <taxon>Leeia</taxon>
    </lineage>
</organism>
<gene>
    <name evidence="7" type="ORF">HF682_09900</name>
</gene>
<dbReference type="Proteomes" id="UP000587991">
    <property type="component" value="Unassembled WGS sequence"/>
</dbReference>
<evidence type="ECO:0000313" key="7">
    <source>
        <dbReference type="EMBL" id="NLR75470.1"/>
    </source>
</evidence>
<evidence type="ECO:0000256" key="1">
    <source>
        <dbReference type="ARBA" id="ARBA00022491"/>
    </source>
</evidence>
<evidence type="ECO:0000256" key="3">
    <source>
        <dbReference type="ARBA" id="ARBA00023125"/>
    </source>
</evidence>
<feature type="domain" description="HTH tetR-type" evidence="6">
    <location>
        <begin position="1"/>
        <end position="55"/>
    </location>
</feature>
<dbReference type="PRINTS" id="PR00455">
    <property type="entry name" value="HTHTETR"/>
</dbReference>
<dbReference type="InterPro" id="IPR001647">
    <property type="entry name" value="HTH_TetR"/>
</dbReference>
<dbReference type="AlphaFoldDB" id="A0A847RWC7"/>
<dbReference type="EMBL" id="JABAIM010000002">
    <property type="protein sequence ID" value="NLR75470.1"/>
    <property type="molecule type" value="Genomic_DNA"/>
</dbReference>
<protein>
    <submittedName>
        <fullName evidence="7">TetR/AcrR family transcriptional regulator</fullName>
    </submittedName>
</protein>
<dbReference type="SUPFAM" id="SSF46689">
    <property type="entry name" value="Homeodomain-like"/>
    <property type="match status" value="1"/>
</dbReference>
<dbReference type="Pfam" id="PF00440">
    <property type="entry name" value="TetR_N"/>
    <property type="match status" value="1"/>
</dbReference>
<keyword evidence="1" id="KW-0678">Repressor</keyword>
<dbReference type="InterPro" id="IPR023772">
    <property type="entry name" value="DNA-bd_HTH_TetR-type_CS"/>
</dbReference>
<name>A0A847RWC7_9NEIS</name>
<dbReference type="InterPro" id="IPR041586">
    <property type="entry name" value="PsrA_TetR_C"/>
</dbReference>
<dbReference type="SUPFAM" id="SSF48498">
    <property type="entry name" value="Tetracyclin repressor-like, C-terminal domain"/>
    <property type="match status" value="1"/>
</dbReference>
<accession>A0A847RWC7</accession>
<dbReference type="PANTHER" id="PTHR30055">
    <property type="entry name" value="HTH-TYPE TRANSCRIPTIONAL REGULATOR RUTR"/>
    <property type="match status" value="1"/>
</dbReference>
<evidence type="ECO:0000256" key="2">
    <source>
        <dbReference type="ARBA" id="ARBA00023015"/>
    </source>
</evidence>
<dbReference type="Gene3D" id="1.10.357.10">
    <property type="entry name" value="Tetracycline Repressor, domain 2"/>
    <property type="match status" value="1"/>
</dbReference>
<keyword evidence="3 5" id="KW-0238">DNA-binding</keyword>
<dbReference type="PROSITE" id="PS01081">
    <property type="entry name" value="HTH_TETR_1"/>
    <property type="match status" value="1"/>
</dbReference>
<reference evidence="7 8" key="1">
    <citation type="submission" date="2020-04" db="EMBL/GenBank/DDBJ databases">
        <title>Draft genome of Leeia sp. IMCC25680.</title>
        <authorList>
            <person name="Song J."/>
            <person name="Cho J.-C."/>
        </authorList>
    </citation>
    <scope>NUCLEOTIDE SEQUENCE [LARGE SCALE GENOMIC DNA]</scope>
    <source>
        <strain evidence="7 8">IMCC25680</strain>
    </source>
</reference>
<dbReference type="InterPro" id="IPR009057">
    <property type="entry name" value="Homeodomain-like_sf"/>
</dbReference>